<evidence type="ECO:0000313" key="2">
    <source>
        <dbReference type="Proteomes" id="UP000277424"/>
    </source>
</evidence>
<dbReference type="AlphaFoldDB" id="A0A420WR79"/>
<proteinExistence type="predicted"/>
<dbReference type="RefSeq" id="WP_121218408.1">
    <property type="nucleotide sequence ID" value="NZ_RBIG01000001.1"/>
</dbReference>
<accession>A0A420WR79</accession>
<gene>
    <name evidence="1" type="ORF">BCL74_1279</name>
</gene>
<dbReference type="Proteomes" id="UP000277424">
    <property type="component" value="Unassembled WGS sequence"/>
</dbReference>
<organism evidence="1 2">
    <name type="scientific">Oceanibaculum indicum</name>
    <dbReference type="NCBI Taxonomy" id="526216"/>
    <lineage>
        <taxon>Bacteria</taxon>
        <taxon>Pseudomonadati</taxon>
        <taxon>Pseudomonadota</taxon>
        <taxon>Alphaproteobacteria</taxon>
        <taxon>Rhodospirillales</taxon>
        <taxon>Oceanibaculaceae</taxon>
        <taxon>Oceanibaculum</taxon>
    </lineage>
</organism>
<comment type="caution">
    <text evidence="1">The sequence shown here is derived from an EMBL/GenBank/DDBJ whole genome shotgun (WGS) entry which is preliminary data.</text>
</comment>
<evidence type="ECO:0000313" key="1">
    <source>
        <dbReference type="EMBL" id="RKQ73490.1"/>
    </source>
</evidence>
<protein>
    <submittedName>
        <fullName evidence="1">Uncharacterized protein</fullName>
    </submittedName>
</protein>
<reference evidence="1 2" key="1">
    <citation type="submission" date="2018-10" db="EMBL/GenBank/DDBJ databases">
        <title>Comparative analysis of microorganisms from saline springs in Andes Mountain Range, Colombia.</title>
        <authorList>
            <person name="Rubin E."/>
        </authorList>
    </citation>
    <scope>NUCLEOTIDE SEQUENCE [LARGE SCALE GENOMIC DNA]</scope>
    <source>
        <strain evidence="1 2">USBA 36</strain>
    </source>
</reference>
<name>A0A420WR79_9PROT</name>
<sequence length="121" mass="13573">MTPQDYGEQVEAVYRRALSEMRAVAPGRPMALEDLPAIETIWQAATDDLVAMARGLAMRGGMLNSRHGRRKFHRDAEAPLRQAMARPLRKLQNEARRLGASLQQADEYFTVAIKEALHATD</sequence>
<dbReference type="EMBL" id="RBIG01000001">
    <property type="protein sequence ID" value="RKQ73490.1"/>
    <property type="molecule type" value="Genomic_DNA"/>
</dbReference>